<accession>A0A4Z1BCT0</accession>
<comment type="caution">
    <text evidence="2">The sequence shown here is derived from an EMBL/GenBank/DDBJ whole genome shotgun (WGS) entry which is preliminary data.</text>
</comment>
<keyword evidence="3" id="KW-1185">Reference proteome</keyword>
<keyword evidence="1" id="KW-0472">Membrane</keyword>
<sequence>MNSSTIYSIENKSKTRMNETITQLIIIALIISLILIIFSTFSLKISGIIVLFVCLLFCVAICLIGIPFYFLRKKYATSMMVNELGIFTYNNKNEPVETILYENILIIQLYDASGSDNSNPNLRIKVNNNGTAIWKTFPKLYYVGLTNKNELHLHFLLQAKSSQKKIEIDPTAIIYYQSLIKE</sequence>
<gene>
    <name evidence="2" type="ORF">E4J94_15445</name>
</gene>
<organism evidence="2 3">
    <name type="scientific">Empedobacter tilapiae</name>
    <dbReference type="NCBI Taxonomy" id="2491114"/>
    <lineage>
        <taxon>Bacteria</taxon>
        <taxon>Pseudomonadati</taxon>
        <taxon>Bacteroidota</taxon>
        <taxon>Flavobacteriia</taxon>
        <taxon>Flavobacteriales</taxon>
        <taxon>Weeksellaceae</taxon>
        <taxon>Empedobacter</taxon>
    </lineage>
</organism>
<keyword evidence="1" id="KW-1133">Transmembrane helix</keyword>
<evidence type="ECO:0000313" key="2">
    <source>
        <dbReference type="EMBL" id="TGN22930.1"/>
    </source>
</evidence>
<protein>
    <submittedName>
        <fullName evidence="2">Uncharacterized protein</fullName>
    </submittedName>
</protein>
<proteinExistence type="predicted"/>
<dbReference type="Proteomes" id="UP000297998">
    <property type="component" value="Unassembled WGS sequence"/>
</dbReference>
<evidence type="ECO:0000313" key="3">
    <source>
        <dbReference type="Proteomes" id="UP000297998"/>
    </source>
</evidence>
<dbReference type="RefSeq" id="WP_135836689.1">
    <property type="nucleotide sequence ID" value="NZ_SRPE01000013.1"/>
</dbReference>
<dbReference type="AlphaFoldDB" id="A0A4Z1BCT0"/>
<reference evidence="2 3" key="1">
    <citation type="submission" date="2019-03" db="EMBL/GenBank/DDBJ databases">
        <title>Empedobacter tilapiae sp. nov., isolated from an intestine of Nile tilapia Oreochromis niloticus.</title>
        <authorList>
            <person name="Kim Y.-O."/>
            <person name="Yoon J.-H."/>
        </authorList>
    </citation>
    <scope>NUCLEOTIDE SEQUENCE [LARGE SCALE GENOMIC DNA]</scope>
    <source>
        <strain evidence="2 3">MRS2</strain>
    </source>
</reference>
<evidence type="ECO:0000256" key="1">
    <source>
        <dbReference type="SAM" id="Phobius"/>
    </source>
</evidence>
<name>A0A4Z1BCT0_9FLAO</name>
<feature type="transmembrane region" description="Helical" evidence="1">
    <location>
        <begin position="47"/>
        <end position="71"/>
    </location>
</feature>
<feature type="transmembrane region" description="Helical" evidence="1">
    <location>
        <begin position="21"/>
        <end position="41"/>
    </location>
</feature>
<dbReference type="EMBL" id="SRPE01000013">
    <property type="protein sequence ID" value="TGN22930.1"/>
    <property type="molecule type" value="Genomic_DNA"/>
</dbReference>
<keyword evidence="1" id="KW-0812">Transmembrane</keyword>